<dbReference type="OrthoDB" id="2283193at2"/>
<comment type="caution">
    <text evidence="1">The sequence shown here is derived from an EMBL/GenBank/DDBJ whole genome shotgun (WGS) entry which is preliminary data.</text>
</comment>
<organism evidence="1 2">
    <name type="scientific">Secundilactobacillus kimchicus JCM 15530</name>
    <dbReference type="NCBI Taxonomy" id="1302272"/>
    <lineage>
        <taxon>Bacteria</taxon>
        <taxon>Bacillati</taxon>
        <taxon>Bacillota</taxon>
        <taxon>Bacilli</taxon>
        <taxon>Lactobacillales</taxon>
        <taxon>Lactobacillaceae</taxon>
        <taxon>Secundilactobacillus</taxon>
    </lineage>
</organism>
<protein>
    <submittedName>
        <fullName evidence="1">Uncharacterized protein</fullName>
    </submittedName>
</protein>
<evidence type="ECO:0000313" key="1">
    <source>
        <dbReference type="EMBL" id="KRK48629.1"/>
    </source>
</evidence>
<dbReference type="PATRIC" id="fig|1302272.5.peg.949"/>
<dbReference type="Proteomes" id="UP000050911">
    <property type="component" value="Unassembled WGS sequence"/>
</dbReference>
<accession>A0A0R1HP67</accession>
<reference evidence="1 2" key="1">
    <citation type="journal article" date="2015" name="Genome Announc.">
        <title>Expanding the biotechnology potential of lactobacilli through comparative genomics of 213 strains and associated genera.</title>
        <authorList>
            <person name="Sun Z."/>
            <person name="Harris H.M."/>
            <person name="McCann A."/>
            <person name="Guo C."/>
            <person name="Argimon S."/>
            <person name="Zhang W."/>
            <person name="Yang X."/>
            <person name="Jeffery I.B."/>
            <person name="Cooney J.C."/>
            <person name="Kagawa T.F."/>
            <person name="Liu W."/>
            <person name="Song Y."/>
            <person name="Salvetti E."/>
            <person name="Wrobel A."/>
            <person name="Rasinkangas P."/>
            <person name="Parkhill J."/>
            <person name="Rea M.C."/>
            <person name="O'Sullivan O."/>
            <person name="Ritari J."/>
            <person name="Douillard F.P."/>
            <person name="Paul Ross R."/>
            <person name="Yang R."/>
            <person name="Briner A.E."/>
            <person name="Felis G.E."/>
            <person name="de Vos W.M."/>
            <person name="Barrangou R."/>
            <person name="Klaenhammer T.R."/>
            <person name="Caufield P.W."/>
            <person name="Cui Y."/>
            <person name="Zhang H."/>
            <person name="O'Toole P.W."/>
        </authorList>
    </citation>
    <scope>NUCLEOTIDE SEQUENCE [LARGE SCALE GENOMIC DNA]</scope>
    <source>
        <strain evidence="1 2">JCM 15530</strain>
    </source>
</reference>
<dbReference type="AlphaFoldDB" id="A0A0R1HP67"/>
<dbReference type="EMBL" id="AZCX01000002">
    <property type="protein sequence ID" value="KRK48629.1"/>
    <property type="molecule type" value="Genomic_DNA"/>
</dbReference>
<gene>
    <name evidence="1" type="ORF">FC96_GL000942</name>
</gene>
<proteinExistence type="predicted"/>
<keyword evidence="2" id="KW-1185">Reference proteome</keyword>
<evidence type="ECO:0000313" key="2">
    <source>
        <dbReference type="Proteomes" id="UP000050911"/>
    </source>
</evidence>
<sequence>MPKVIESTPTQRQLKFTLWLLIHTPRHVAFTDLETFFGEPADVLHHDLNWMATFLHSFDLVVDPSVDQRVAIYGREANVFRAIQELLGHLKTSDRQTRYVLDAPTMETKLAAQVDQLSELETVNIDTWQAVYNYLWTLNMRYQYGRVKRASLDRLFTPDQLALISTESAIHHWSQQCIDVVESELKVPTSLPIIESYLLTLRVWLLTH</sequence>
<dbReference type="RefSeq" id="WP_056941893.1">
    <property type="nucleotide sequence ID" value="NZ_AZCX01000002.1"/>
</dbReference>
<name>A0A0R1HP67_9LACO</name>